<proteinExistence type="predicted"/>
<dbReference type="InterPro" id="IPR046496">
    <property type="entry name" value="DUF6589"/>
</dbReference>
<evidence type="ECO:0000259" key="2">
    <source>
        <dbReference type="Pfam" id="PF20231"/>
    </source>
</evidence>
<feature type="region of interest" description="Disordered" evidence="1">
    <location>
        <begin position="174"/>
        <end position="219"/>
    </location>
</feature>
<evidence type="ECO:0000313" key="4">
    <source>
        <dbReference type="Proteomes" id="UP001556367"/>
    </source>
</evidence>
<feature type="compositionally biased region" description="Acidic residues" evidence="1">
    <location>
        <begin position="178"/>
        <end position="207"/>
    </location>
</feature>
<dbReference type="Proteomes" id="UP001556367">
    <property type="component" value="Unassembled WGS sequence"/>
</dbReference>
<organism evidence="3 4">
    <name type="scientific">Hohenbuehelia grisea</name>
    <dbReference type="NCBI Taxonomy" id="104357"/>
    <lineage>
        <taxon>Eukaryota</taxon>
        <taxon>Fungi</taxon>
        <taxon>Dikarya</taxon>
        <taxon>Basidiomycota</taxon>
        <taxon>Agaricomycotina</taxon>
        <taxon>Agaricomycetes</taxon>
        <taxon>Agaricomycetidae</taxon>
        <taxon>Agaricales</taxon>
        <taxon>Pleurotineae</taxon>
        <taxon>Pleurotaceae</taxon>
        <taxon>Hohenbuehelia</taxon>
    </lineage>
</organism>
<protein>
    <recommendedName>
        <fullName evidence="2">DUF6589 domain-containing protein</fullName>
    </recommendedName>
</protein>
<feature type="domain" description="DUF6589" evidence="2">
    <location>
        <begin position="1"/>
        <end position="112"/>
    </location>
</feature>
<gene>
    <name evidence="3" type="ORF">HGRIS_011097</name>
</gene>
<sequence>MLLKFAGSSHKKYMGYLLEQVCDLELDSHKELQEASLTSIVVNPEGKVGGFLEADIFQEGLNRCIEPIIPRKDVEFGSYYIRNYWARNVKDIYDLKTDARVSVGLAKRSGRHTKPHEKPEVKILLSEYKAQELHMRRSGREIGGLRHLDDMQKGITHLRNGGLSRWIKHSVRSRGLSGDEDVADNDGSDEDNGEGDDEEEEGDDDEHVELTMGRMYSTNGYMEIEVGDCESMVGLTEEDIDELESDKR</sequence>
<dbReference type="Pfam" id="PF20231">
    <property type="entry name" value="DUF6589"/>
    <property type="match status" value="1"/>
</dbReference>
<comment type="caution">
    <text evidence="3">The sequence shown here is derived from an EMBL/GenBank/DDBJ whole genome shotgun (WGS) entry which is preliminary data.</text>
</comment>
<dbReference type="EMBL" id="JASNQZ010000014">
    <property type="protein sequence ID" value="KAL0948537.1"/>
    <property type="molecule type" value="Genomic_DNA"/>
</dbReference>
<accession>A0ABR3IYW4</accession>
<keyword evidence="4" id="KW-1185">Reference proteome</keyword>
<evidence type="ECO:0000256" key="1">
    <source>
        <dbReference type="SAM" id="MobiDB-lite"/>
    </source>
</evidence>
<name>A0ABR3IYW4_9AGAR</name>
<evidence type="ECO:0000313" key="3">
    <source>
        <dbReference type="EMBL" id="KAL0948537.1"/>
    </source>
</evidence>
<reference evidence="4" key="1">
    <citation type="submission" date="2024-06" db="EMBL/GenBank/DDBJ databases">
        <title>Multi-omics analyses provide insights into the biosynthesis of the anticancer antibiotic pleurotin in Hohenbuehelia grisea.</title>
        <authorList>
            <person name="Weaver J.A."/>
            <person name="Alberti F."/>
        </authorList>
    </citation>
    <scope>NUCLEOTIDE SEQUENCE [LARGE SCALE GENOMIC DNA]</scope>
    <source>
        <strain evidence="4">T-177</strain>
    </source>
</reference>